<dbReference type="PANTHER" id="PTHR43245">
    <property type="entry name" value="BIFUNCTIONAL POLYMYXIN RESISTANCE PROTEIN ARNA"/>
    <property type="match status" value="1"/>
</dbReference>
<reference evidence="5" key="1">
    <citation type="submission" date="2021-03" db="EMBL/GenBank/DDBJ databases">
        <authorList>
            <person name="Tagirdzhanova G."/>
        </authorList>
    </citation>
    <scope>NUCLEOTIDE SEQUENCE</scope>
</reference>
<dbReference type="SUPFAM" id="SSF51735">
    <property type="entry name" value="NAD(P)-binding Rossmann-fold domains"/>
    <property type="match status" value="1"/>
</dbReference>
<evidence type="ECO:0000256" key="1">
    <source>
        <dbReference type="ARBA" id="ARBA00009219"/>
    </source>
</evidence>
<feature type="domain" description="3-beta hydroxysteroid dehydrogenase/isomerase" evidence="3">
    <location>
        <begin position="130"/>
        <end position="244"/>
    </location>
</feature>
<evidence type="ECO:0000313" key="5">
    <source>
        <dbReference type="EMBL" id="CAF9906178.1"/>
    </source>
</evidence>
<dbReference type="PANTHER" id="PTHR43245:SF51">
    <property type="entry name" value="SHORT CHAIN DEHYDROGENASE_REDUCTASE FAMILY 42E, MEMBER 2"/>
    <property type="match status" value="1"/>
</dbReference>
<dbReference type="EMBL" id="CAJPDS010000004">
    <property type="protein sequence ID" value="CAF9906178.1"/>
    <property type="molecule type" value="Genomic_DNA"/>
</dbReference>
<keyword evidence="2" id="KW-0560">Oxidoreductase</keyword>
<dbReference type="InterPro" id="IPR002225">
    <property type="entry name" value="3Beta_OHSteriod_DH/Estase"/>
</dbReference>
<dbReference type="GO" id="GO:0016616">
    <property type="term" value="F:oxidoreductase activity, acting on the CH-OH group of donors, NAD or NADP as acceptor"/>
    <property type="evidence" value="ECO:0007669"/>
    <property type="project" value="InterPro"/>
</dbReference>
<comment type="similarity">
    <text evidence="1">Belongs to the 3-beta-HSD family.</text>
</comment>
<comment type="caution">
    <text evidence="5">The sequence shown here is derived from an EMBL/GenBank/DDBJ whole genome shotgun (WGS) entry which is preliminary data.</text>
</comment>
<dbReference type="AlphaFoldDB" id="A0A8H3EKI4"/>
<evidence type="ECO:0000256" key="2">
    <source>
        <dbReference type="ARBA" id="ARBA00023002"/>
    </source>
</evidence>
<accession>A0A8H3EKI4</accession>
<dbReference type="Pfam" id="PF01073">
    <property type="entry name" value="3Beta_HSD"/>
    <property type="match status" value="1"/>
</dbReference>
<sequence length="328" mass="35845">MAVSILITGGAGFVGSAIIDAVQEKHPQWKVSVLDLQMLSHPRNNVHYERGDITLPADIERIVHLVRPTAIIHSAGFIPELASRYNRKARNRAFSVNVEGTRNVLTIAKSAGVEVLVWTGSCTAVTDDTAAEALVLAANDEKFATCALRPSVIFGPGDGQLIPSLYSCIMKGETPYILGSGLNLWDVTYVTNVADAHVLAVENLLSSRTAAGEAIFISNEQPIPFRDFCLAVWREFGHYPPFQVHIPRSIAAFAGVVADWMSWLTGIQTTLSNGSVNDACATRYCSGTKAREVLGYVPKVGLEEGIKRSCEEYRRRCKFGEKHDILEQ</sequence>
<gene>
    <name evidence="5" type="ORF">HETSPECPRED_006093</name>
</gene>
<name>A0A8H3EKI4_9LECA</name>
<dbReference type="OrthoDB" id="10058185at2759"/>
<organism evidence="5 6">
    <name type="scientific">Heterodermia speciosa</name>
    <dbReference type="NCBI Taxonomy" id="116794"/>
    <lineage>
        <taxon>Eukaryota</taxon>
        <taxon>Fungi</taxon>
        <taxon>Dikarya</taxon>
        <taxon>Ascomycota</taxon>
        <taxon>Pezizomycotina</taxon>
        <taxon>Lecanoromycetes</taxon>
        <taxon>OSLEUM clade</taxon>
        <taxon>Lecanoromycetidae</taxon>
        <taxon>Caliciales</taxon>
        <taxon>Physciaceae</taxon>
        <taxon>Heterodermia</taxon>
    </lineage>
</organism>
<evidence type="ECO:0008006" key="7">
    <source>
        <dbReference type="Google" id="ProtNLM"/>
    </source>
</evidence>
<dbReference type="Gene3D" id="3.40.50.720">
    <property type="entry name" value="NAD(P)-binding Rossmann-like Domain"/>
    <property type="match status" value="2"/>
</dbReference>
<evidence type="ECO:0000259" key="3">
    <source>
        <dbReference type="Pfam" id="PF01073"/>
    </source>
</evidence>
<protein>
    <recommendedName>
        <fullName evidence="7">3-beta hydroxysteroid dehydrogenase/isomerase domain-containing protein</fullName>
    </recommendedName>
</protein>
<dbReference type="InterPro" id="IPR050177">
    <property type="entry name" value="Lipid_A_modif_metabolic_enz"/>
</dbReference>
<evidence type="ECO:0000313" key="6">
    <source>
        <dbReference type="Proteomes" id="UP000664521"/>
    </source>
</evidence>
<dbReference type="InterPro" id="IPR001509">
    <property type="entry name" value="Epimerase_deHydtase"/>
</dbReference>
<proteinExistence type="inferred from homology"/>
<keyword evidence="6" id="KW-1185">Reference proteome</keyword>
<feature type="domain" description="NAD-dependent epimerase/dehydratase" evidence="4">
    <location>
        <begin position="5"/>
        <end position="127"/>
    </location>
</feature>
<dbReference type="Proteomes" id="UP000664521">
    <property type="component" value="Unassembled WGS sequence"/>
</dbReference>
<dbReference type="Pfam" id="PF01370">
    <property type="entry name" value="Epimerase"/>
    <property type="match status" value="1"/>
</dbReference>
<evidence type="ECO:0000259" key="4">
    <source>
        <dbReference type="Pfam" id="PF01370"/>
    </source>
</evidence>
<dbReference type="GO" id="GO:0006694">
    <property type="term" value="P:steroid biosynthetic process"/>
    <property type="evidence" value="ECO:0007669"/>
    <property type="project" value="InterPro"/>
</dbReference>
<dbReference type="InterPro" id="IPR036291">
    <property type="entry name" value="NAD(P)-bd_dom_sf"/>
</dbReference>